<dbReference type="SUPFAM" id="SSF54695">
    <property type="entry name" value="POZ domain"/>
    <property type="match status" value="1"/>
</dbReference>
<dbReference type="Gene3D" id="1.25.40.420">
    <property type="match status" value="1"/>
</dbReference>
<dbReference type="InterPro" id="IPR015915">
    <property type="entry name" value="Kelch-typ_b-propeller"/>
</dbReference>
<proteinExistence type="predicted"/>
<protein>
    <submittedName>
        <fullName evidence="5">Kelch repeat protein</fullName>
    </submittedName>
</protein>
<feature type="compositionally biased region" description="Basic and acidic residues" evidence="3">
    <location>
        <begin position="333"/>
        <end position="343"/>
    </location>
</feature>
<dbReference type="Gene3D" id="2.120.10.80">
    <property type="entry name" value="Kelch-type beta propeller"/>
    <property type="match status" value="2"/>
</dbReference>
<keyword evidence="6" id="KW-1185">Reference proteome</keyword>
<keyword evidence="2" id="KW-0677">Repeat</keyword>
<evidence type="ECO:0000256" key="2">
    <source>
        <dbReference type="ARBA" id="ARBA00022737"/>
    </source>
</evidence>
<evidence type="ECO:0000259" key="4">
    <source>
        <dbReference type="PROSITE" id="PS50097"/>
    </source>
</evidence>
<name>A0A8J4WR08_9TREM</name>
<comment type="caution">
    <text evidence="5">The sequence shown here is derived from an EMBL/GenBank/DDBJ whole genome shotgun (WGS) entry which is preliminary data.</text>
</comment>
<accession>A0A8J4WR08</accession>
<organism evidence="5 6">
    <name type="scientific">Paragonimus heterotremus</name>
    <dbReference type="NCBI Taxonomy" id="100268"/>
    <lineage>
        <taxon>Eukaryota</taxon>
        <taxon>Metazoa</taxon>
        <taxon>Spiralia</taxon>
        <taxon>Lophotrochozoa</taxon>
        <taxon>Platyhelminthes</taxon>
        <taxon>Trematoda</taxon>
        <taxon>Digenea</taxon>
        <taxon>Plagiorchiida</taxon>
        <taxon>Troglotremata</taxon>
        <taxon>Troglotrematidae</taxon>
        <taxon>Paragonimus</taxon>
    </lineage>
</organism>
<keyword evidence="1" id="KW-0880">Kelch repeat</keyword>
<dbReference type="PANTHER" id="PTHR45632">
    <property type="entry name" value="LD33804P"/>
    <property type="match status" value="1"/>
</dbReference>
<dbReference type="SMART" id="SM00875">
    <property type="entry name" value="BACK"/>
    <property type="match status" value="1"/>
</dbReference>
<dbReference type="EMBL" id="LUCH01003329">
    <property type="protein sequence ID" value="KAF5400270.1"/>
    <property type="molecule type" value="Genomic_DNA"/>
</dbReference>
<dbReference type="InterPro" id="IPR017096">
    <property type="entry name" value="BTB-kelch_protein"/>
</dbReference>
<dbReference type="InterPro" id="IPR011333">
    <property type="entry name" value="SKP1/BTB/POZ_sf"/>
</dbReference>
<dbReference type="Proteomes" id="UP000748531">
    <property type="component" value="Unassembled WGS sequence"/>
</dbReference>
<evidence type="ECO:0000256" key="1">
    <source>
        <dbReference type="ARBA" id="ARBA00022441"/>
    </source>
</evidence>
<dbReference type="Pfam" id="PF00651">
    <property type="entry name" value="BTB"/>
    <property type="match status" value="1"/>
</dbReference>
<dbReference type="OrthoDB" id="6228946at2759"/>
<evidence type="ECO:0000256" key="3">
    <source>
        <dbReference type="SAM" id="MobiDB-lite"/>
    </source>
</evidence>
<dbReference type="InterPro" id="IPR000210">
    <property type="entry name" value="BTB/POZ_dom"/>
</dbReference>
<dbReference type="PANTHER" id="PTHR45632:SF3">
    <property type="entry name" value="KELCH-LIKE PROTEIN 32"/>
    <property type="match status" value="1"/>
</dbReference>
<feature type="region of interest" description="Disordered" evidence="3">
    <location>
        <begin position="333"/>
        <end position="360"/>
    </location>
</feature>
<dbReference type="InterPro" id="IPR011705">
    <property type="entry name" value="BACK"/>
</dbReference>
<dbReference type="Gene3D" id="3.30.710.10">
    <property type="entry name" value="Potassium Channel Kv1.1, Chain A"/>
    <property type="match status" value="1"/>
</dbReference>
<evidence type="ECO:0000313" key="6">
    <source>
        <dbReference type="Proteomes" id="UP000748531"/>
    </source>
</evidence>
<reference evidence="5" key="1">
    <citation type="submission" date="2019-05" db="EMBL/GenBank/DDBJ databases">
        <title>Annotation for the trematode Paragonimus heterotremus.</title>
        <authorList>
            <person name="Choi Y.-J."/>
        </authorList>
    </citation>
    <scope>NUCLEOTIDE SEQUENCE</scope>
    <source>
        <strain evidence="5">LC</strain>
    </source>
</reference>
<dbReference type="InterPro" id="IPR006652">
    <property type="entry name" value="Kelch_1"/>
</dbReference>
<dbReference type="PIRSF" id="PIRSF037037">
    <property type="entry name" value="Kelch-like_protein_gigaxonin"/>
    <property type="match status" value="1"/>
</dbReference>
<dbReference type="Pfam" id="PF01344">
    <property type="entry name" value="Kelch_1"/>
    <property type="match status" value="5"/>
</dbReference>
<evidence type="ECO:0000313" key="5">
    <source>
        <dbReference type="EMBL" id="KAF5400270.1"/>
    </source>
</evidence>
<dbReference type="Pfam" id="PF07707">
    <property type="entry name" value="BACK"/>
    <property type="match status" value="1"/>
</dbReference>
<dbReference type="AlphaFoldDB" id="A0A8J4WR08"/>
<dbReference type="SMART" id="SM00612">
    <property type="entry name" value="Kelch"/>
    <property type="match status" value="5"/>
</dbReference>
<dbReference type="SUPFAM" id="SSF117281">
    <property type="entry name" value="Kelch motif"/>
    <property type="match status" value="1"/>
</dbReference>
<dbReference type="SMART" id="SM00225">
    <property type="entry name" value="BTB"/>
    <property type="match status" value="1"/>
</dbReference>
<feature type="domain" description="BTB" evidence="4">
    <location>
        <begin position="31"/>
        <end position="95"/>
    </location>
</feature>
<dbReference type="PROSITE" id="PS50097">
    <property type="entry name" value="BTB"/>
    <property type="match status" value="1"/>
</dbReference>
<gene>
    <name evidence="5" type="ORF">PHET_06376</name>
</gene>
<sequence>MSINGKRFTDSAAASNILRIFNEQRMRGEECSFVLSNGTHSHNVHRCLLRAISPIIDKACQLDPTMKEYCMTHLSARALDHFVQYMYTADLILDESIALEIGEQAQRLQIPFISECTRTYIKESLSVENCVMYLLLAKQQNHEELKKVCLQFCVDHYEKLVADEGHLKIPPEEYISILSDNELYVQDEGKLFNSVYAWLNHDRELRAQFAQQLSEHIRYPLLGVRKLLDMLKDETNSYFHEHICKALVDFGQLAEPLARSRWERRPSDLSKLKDHKYTQPQSTSPVPPTAELCTVKKNYILAVVGGRSQSKKLMRDIVCFRVSITSEELNRQCANEKPDESTQRRAQMLPDEKSSTNLSVSTLSSGNLRLLPNVRKGFGAVNVSQQIFLIGGSPASSMHSVDVFDVASDEWFIGPALQVGRCWHGVCKHEKCIFVVGGCDQRNKMLTHCEMLDTRVGQWQPILEMPRPRMSLGACFSNGIMYTVGGVSEASADCFDLRSGRWRPIASLVNVHEALGVLHFGDQLYVLGGAGSMGPMTCVHRYHANENCWEKIRDMPLARAFSATAVIDHYAFVVGGRDETGPCQSIQIYDFNRNSWSILDHTLPSPRSSSCAVVIRLEDTL</sequence>